<name>A0A1G9U3K5_9SPHI</name>
<evidence type="ECO:0000313" key="1">
    <source>
        <dbReference type="EMBL" id="SDM54537.1"/>
    </source>
</evidence>
<accession>A0A1G9U3K5</accession>
<protein>
    <recommendedName>
        <fullName evidence="3">Alpha/beta hydrolase</fullName>
    </recommendedName>
</protein>
<sequence length="191" mass="21360">MKQLNDYKSLYRDGSGGGKMGLNDFGALFSEGRNSSGYNQGTVDAETIIANLARDKTSGEIVETIKIVTHSMGGAYGKGYVRALKKYIRSLPKEQQAQIKITLVADFDPFFAGSMEADPNIYTQQFNHKNGKGRKSSDKFGWLGNEIQSGVDYYHEDKKESAHSISTFFNDISKLKEGSYKWDGDQWILQK</sequence>
<evidence type="ECO:0000313" key="2">
    <source>
        <dbReference type="Proteomes" id="UP000183200"/>
    </source>
</evidence>
<keyword evidence="2" id="KW-1185">Reference proteome</keyword>
<dbReference type="Proteomes" id="UP000183200">
    <property type="component" value="Unassembled WGS sequence"/>
</dbReference>
<dbReference type="AlphaFoldDB" id="A0A1G9U3K5"/>
<organism evidence="1 2">
    <name type="scientific">Pedobacter steynii</name>
    <dbReference type="NCBI Taxonomy" id="430522"/>
    <lineage>
        <taxon>Bacteria</taxon>
        <taxon>Pseudomonadati</taxon>
        <taxon>Bacteroidota</taxon>
        <taxon>Sphingobacteriia</taxon>
        <taxon>Sphingobacteriales</taxon>
        <taxon>Sphingobacteriaceae</taxon>
        <taxon>Pedobacter</taxon>
    </lineage>
</organism>
<evidence type="ECO:0008006" key="3">
    <source>
        <dbReference type="Google" id="ProtNLM"/>
    </source>
</evidence>
<gene>
    <name evidence="1" type="ORF">SAMN05421820_10449</name>
</gene>
<reference evidence="2" key="1">
    <citation type="submission" date="2016-10" db="EMBL/GenBank/DDBJ databases">
        <authorList>
            <person name="Varghese N."/>
            <person name="Submissions S."/>
        </authorList>
    </citation>
    <scope>NUCLEOTIDE SEQUENCE [LARGE SCALE GENOMIC DNA]</scope>
    <source>
        <strain evidence="2">DSM 19110</strain>
    </source>
</reference>
<dbReference type="EMBL" id="FNGY01000004">
    <property type="protein sequence ID" value="SDM54537.1"/>
    <property type="molecule type" value="Genomic_DNA"/>
</dbReference>
<dbReference type="RefSeq" id="WP_074607095.1">
    <property type="nucleotide sequence ID" value="NZ_FNGY01000004.1"/>
</dbReference>
<proteinExistence type="predicted"/>